<evidence type="ECO:0000313" key="2">
    <source>
        <dbReference type="EMBL" id="KAK1649239.1"/>
    </source>
</evidence>
<comment type="caution">
    <text evidence="2">The sequence shown here is derived from an EMBL/GenBank/DDBJ whole genome shotgun (WGS) entry which is preliminary data.</text>
</comment>
<accession>A0AAD8SCK1</accession>
<dbReference type="AlphaFoldDB" id="A0AAD8SCK1"/>
<name>A0AAD8SCK1_LOLMU</name>
<gene>
    <name evidence="2" type="ORF">QYE76_067044</name>
</gene>
<organism evidence="2 3">
    <name type="scientific">Lolium multiflorum</name>
    <name type="common">Italian ryegrass</name>
    <name type="synonym">Lolium perenne subsp. multiflorum</name>
    <dbReference type="NCBI Taxonomy" id="4521"/>
    <lineage>
        <taxon>Eukaryota</taxon>
        <taxon>Viridiplantae</taxon>
        <taxon>Streptophyta</taxon>
        <taxon>Embryophyta</taxon>
        <taxon>Tracheophyta</taxon>
        <taxon>Spermatophyta</taxon>
        <taxon>Magnoliopsida</taxon>
        <taxon>Liliopsida</taxon>
        <taxon>Poales</taxon>
        <taxon>Poaceae</taxon>
        <taxon>BOP clade</taxon>
        <taxon>Pooideae</taxon>
        <taxon>Poodae</taxon>
        <taxon>Poeae</taxon>
        <taxon>Poeae Chloroplast Group 2 (Poeae type)</taxon>
        <taxon>Loliodinae</taxon>
        <taxon>Loliinae</taxon>
        <taxon>Lolium</taxon>
    </lineage>
</organism>
<sequence>MAVRRMSHHEVYLLTQRPGAFLRRGGQVHSIKRFGVNPSIDAVERVCGKSRLEDGDDDLFVDFIDKDVNDHNECTDIVECEDDAGLDHDNLKLTNEQQKLLEYKFKKFNPEVDMATPIFKVGMLFSSMTEFRKALTAYGVNERVKIRKSRNEATRLDARHHVVDILHRYTIDMVRFGEPGGPQMVVMTYGPPGSPVVVDQDGRCPARNKESDPNRLRGIPSTWSIPASPGGLMVVMTYGPPGSPVLDQDGRCPAREQGVGSEPPWYPDPPTLRADRLLVDKLVHSCYNIDTFKKAYAYNLTPLRSRVHWEKMNAATVHPPIYTKVMGRPKKNRKKTLEDKEQHGVKFITRAGVTMHYSVCGNPNHNKKGHAKWVLDNLNGATNVEDEDVDDPSVMQHLMPITPDPRNDPMHQMRTLVHQMGQEAAAHFPIPRVQQPLPEESAFVVSAREELPPTRLTTVSASARGRGGGREAGRGRANAQADRGRASASARGIGGGREPGRGRASASARGRGGGRKRKEPTMAEGASSSQPTVEEPPASNARRRGYNAGPGSSYYLSFGDEQPRNHLPDLNEAFPSDNPEETQISQTAPR</sequence>
<evidence type="ECO:0000256" key="1">
    <source>
        <dbReference type="SAM" id="MobiDB-lite"/>
    </source>
</evidence>
<feature type="region of interest" description="Disordered" evidence="1">
    <location>
        <begin position="454"/>
        <end position="590"/>
    </location>
</feature>
<evidence type="ECO:0000313" key="3">
    <source>
        <dbReference type="Proteomes" id="UP001231189"/>
    </source>
</evidence>
<reference evidence="2" key="1">
    <citation type="submission" date="2023-07" db="EMBL/GenBank/DDBJ databases">
        <title>A chromosome-level genome assembly of Lolium multiflorum.</title>
        <authorList>
            <person name="Chen Y."/>
            <person name="Copetti D."/>
            <person name="Kolliker R."/>
            <person name="Studer B."/>
        </authorList>
    </citation>
    <scope>NUCLEOTIDE SEQUENCE</scope>
    <source>
        <strain evidence="2">02402/16</strain>
        <tissue evidence="2">Leaf</tissue>
    </source>
</reference>
<dbReference type="EMBL" id="JAUUTY010000004">
    <property type="protein sequence ID" value="KAK1649239.1"/>
    <property type="molecule type" value="Genomic_DNA"/>
</dbReference>
<keyword evidence="3" id="KW-1185">Reference proteome</keyword>
<protein>
    <submittedName>
        <fullName evidence="2">Uncharacterized protein</fullName>
    </submittedName>
</protein>
<feature type="compositionally biased region" description="Low complexity" evidence="1">
    <location>
        <begin position="475"/>
        <end position="491"/>
    </location>
</feature>
<dbReference type="Proteomes" id="UP001231189">
    <property type="component" value="Unassembled WGS sequence"/>
</dbReference>
<proteinExistence type="predicted"/>
<feature type="compositionally biased region" description="Polar residues" evidence="1">
    <location>
        <begin position="581"/>
        <end position="590"/>
    </location>
</feature>